<protein>
    <submittedName>
        <fullName evidence="2">Uncharacterized protein</fullName>
    </submittedName>
</protein>
<accession>A0A1M5JQ34</accession>
<name>A0A1M5JQ34_9ALTE</name>
<dbReference type="RefSeq" id="WP_073322284.1">
    <property type="nucleotide sequence ID" value="NZ_FQWD01000003.1"/>
</dbReference>
<keyword evidence="3" id="KW-1185">Reference proteome</keyword>
<dbReference type="AlphaFoldDB" id="A0A1M5JQ34"/>
<evidence type="ECO:0000313" key="2">
    <source>
        <dbReference type="EMBL" id="SHG42618.1"/>
    </source>
</evidence>
<feature type="compositionally biased region" description="Low complexity" evidence="1">
    <location>
        <begin position="116"/>
        <end position="127"/>
    </location>
</feature>
<dbReference type="EMBL" id="FQWD01000003">
    <property type="protein sequence ID" value="SHG42618.1"/>
    <property type="molecule type" value="Genomic_DNA"/>
</dbReference>
<evidence type="ECO:0000256" key="1">
    <source>
        <dbReference type="SAM" id="MobiDB-lite"/>
    </source>
</evidence>
<dbReference type="Proteomes" id="UP000184520">
    <property type="component" value="Unassembled WGS sequence"/>
</dbReference>
<dbReference type="STRING" id="634436.SAMN05216361_2204"/>
<sequence length="175" mass="19006">MSDKKPTSPLFAWFEAGLGLVADQVTQANQQVQQTLSDSQQTLNEFASRGEQVESQLRKAVDPAQWCEVWRQSPLHHWMPSFTTPKQKRAAQLDVLSNKVDLLVEQVALLAAKQAAAKAEAAAAKPAPKTRRKPAASKTASESGTKTAAKTTTTRKTTTRKPAASKAKTTPPKQD</sequence>
<reference evidence="3" key="1">
    <citation type="submission" date="2016-11" db="EMBL/GenBank/DDBJ databases">
        <authorList>
            <person name="Varghese N."/>
            <person name="Submissions S."/>
        </authorList>
    </citation>
    <scope>NUCLEOTIDE SEQUENCE [LARGE SCALE GENOMIC DNA]</scope>
    <source>
        <strain evidence="3">CGMCC 1.8995</strain>
    </source>
</reference>
<dbReference type="OrthoDB" id="6332909at2"/>
<organism evidence="2 3">
    <name type="scientific">Marisediminitalea aggregata</name>
    <dbReference type="NCBI Taxonomy" id="634436"/>
    <lineage>
        <taxon>Bacteria</taxon>
        <taxon>Pseudomonadati</taxon>
        <taxon>Pseudomonadota</taxon>
        <taxon>Gammaproteobacteria</taxon>
        <taxon>Alteromonadales</taxon>
        <taxon>Alteromonadaceae</taxon>
        <taxon>Marisediminitalea</taxon>
    </lineage>
</organism>
<feature type="region of interest" description="Disordered" evidence="1">
    <location>
        <begin position="116"/>
        <end position="175"/>
    </location>
</feature>
<gene>
    <name evidence="2" type="ORF">SAMN05216361_2204</name>
</gene>
<evidence type="ECO:0000313" key="3">
    <source>
        <dbReference type="Proteomes" id="UP000184520"/>
    </source>
</evidence>
<feature type="compositionally biased region" description="Low complexity" evidence="1">
    <location>
        <begin position="136"/>
        <end position="175"/>
    </location>
</feature>
<proteinExistence type="predicted"/>